<keyword evidence="4 7" id="KW-0547">Nucleotide-binding</keyword>
<evidence type="ECO:0000256" key="5">
    <source>
        <dbReference type="ARBA" id="ARBA00022777"/>
    </source>
</evidence>
<comment type="similarity">
    <text evidence="1">Belongs to the protein kinase superfamily. CMGC Ser/Thr protein kinase family. CDC2/CDKX subfamily.</text>
</comment>
<gene>
    <name evidence="10" type="ORF">LODBEIA_P34150</name>
</gene>
<evidence type="ECO:0000256" key="6">
    <source>
        <dbReference type="ARBA" id="ARBA00022840"/>
    </source>
</evidence>
<evidence type="ECO:0000256" key="7">
    <source>
        <dbReference type="PROSITE-ProRule" id="PRU10141"/>
    </source>
</evidence>
<dbReference type="PROSITE" id="PS00107">
    <property type="entry name" value="PROTEIN_KINASE_ATP"/>
    <property type="match status" value="1"/>
</dbReference>
<feature type="compositionally biased region" description="Low complexity" evidence="8">
    <location>
        <begin position="75"/>
        <end position="89"/>
    </location>
</feature>
<feature type="compositionally biased region" description="Polar residues" evidence="8">
    <location>
        <begin position="584"/>
        <end position="603"/>
    </location>
</feature>
<keyword evidence="5" id="KW-0418">Kinase</keyword>
<dbReference type="InterPro" id="IPR011009">
    <property type="entry name" value="Kinase-like_dom_sf"/>
</dbReference>
<sequence length="603" mass="67584">MSDRARPRGPKSAATSRDFQSNRSSYVPQRDNRNRDNYERSSYVPSQPRGGTNNPKQQPAPPPQHQQQRDSYRANNNRNGPPSGPRNPSQQRASQPKPQHQQRDSKSSNNSNNKSSSGNNSNNSYKQGSKRQLPPSGPSSHSKRRQFGDQQGYRKTPTSAPAFRDKPYISVPKGPRFHDEDEVNRHQPSTLSPSPAPASGPVSGSASTKLFPDQIYCIKIAKGAPAYERVQQVGEGTYGKVYKAKNSITGEFVALKKLRLEQEREGFPITAIREIKLLQSFDHVNVVGLLEMMVEHNQIFMIFDYLDHDLTGLLTHPELHLEESHRKCIFKQLMTGLDYLHGKRIIHRDIKGSNILLDASGNLKIADFGLARTMTVLGEGEVADFTNRVITIWYRPPELLLGATNYGREVDIWGVGCLLIELYSRMAAFRGMDEISQLGKIFNIMGTPTHEQWPQIDKLPWFEMLKPKINIASKFSSKYQEVMSPDAFKLAGKLLSLNPEHRPSAEEALRDVYFSNDPQPRPLTFLRELQGEWHEFETKKRRREERKRVKDEEDAELAASKKKVKVDGGPAAIASAGGNGGAGSTRTSPEAISMSTGVDSSKI</sequence>
<dbReference type="SMART" id="SM00220">
    <property type="entry name" value="S_TKc"/>
    <property type="match status" value="1"/>
</dbReference>
<dbReference type="Pfam" id="PF00069">
    <property type="entry name" value="Pkinase"/>
    <property type="match status" value="1"/>
</dbReference>
<protein>
    <recommendedName>
        <fullName evidence="9">Protein kinase domain-containing protein</fullName>
    </recommendedName>
</protein>
<proteinExistence type="inferred from homology"/>
<feature type="compositionally biased region" description="Low complexity" evidence="8">
    <location>
        <begin position="188"/>
        <end position="206"/>
    </location>
</feature>
<evidence type="ECO:0000313" key="10">
    <source>
        <dbReference type="EMBL" id="CAK9439191.1"/>
    </source>
</evidence>
<feature type="compositionally biased region" description="Basic and acidic residues" evidence="8">
    <location>
        <begin position="30"/>
        <end position="39"/>
    </location>
</feature>
<organism evidence="10 11">
    <name type="scientific">Lodderomyces beijingensis</name>
    <dbReference type="NCBI Taxonomy" id="1775926"/>
    <lineage>
        <taxon>Eukaryota</taxon>
        <taxon>Fungi</taxon>
        <taxon>Dikarya</taxon>
        <taxon>Ascomycota</taxon>
        <taxon>Saccharomycotina</taxon>
        <taxon>Pichiomycetes</taxon>
        <taxon>Debaryomycetaceae</taxon>
        <taxon>Candida/Lodderomyces clade</taxon>
        <taxon>Lodderomyces</taxon>
    </lineage>
</organism>
<dbReference type="EMBL" id="OZ022408">
    <property type="protein sequence ID" value="CAK9439191.1"/>
    <property type="molecule type" value="Genomic_DNA"/>
</dbReference>
<name>A0ABP0ZM05_9ASCO</name>
<feature type="compositionally biased region" description="Basic and acidic residues" evidence="8">
    <location>
        <begin position="176"/>
        <end position="185"/>
    </location>
</feature>
<evidence type="ECO:0000313" key="11">
    <source>
        <dbReference type="Proteomes" id="UP001497383"/>
    </source>
</evidence>
<feature type="compositionally biased region" description="Polar residues" evidence="8">
    <location>
        <begin position="13"/>
        <end position="27"/>
    </location>
</feature>
<dbReference type="PANTHER" id="PTHR24056">
    <property type="entry name" value="CELL DIVISION PROTEIN KINASE"/>
    <property type="match status" value="1"/>
</dbReference>
<keyword evidence="3" id="KW-0808">Transferase</keyword>
<dbReference type="InterPro" id="IPR008271">
    <property type="entry name" value="Ser/Thr_kinase_AS"/>
</dbReference>
<evidence type="ECO:0000256" key="2">
    <source>
        <dbReference type="ARBA" id="ARBA00022527"/>
    </source>
</evidence>
<keyword evidence="11" id="KW-1185">Reference proteome</keyword>
<feature type="domain" description="Protein kinase" evidence="9">
    <location>
        <begin position="227"/>
        <end position="514"/>
    </location>
</feature>
<dbReference type="PROSITE" id="PS50011">
    <property type="entry name" value="PROTEIN_KINASE_DOM"/>
    <property type="match status" value="1"/>
</dbReference>
<dbReference type="InterPro" id="IPR017441">
    <property type="entry name" value="Protein_kinase_ATP_BS"/>
</dbReference>
<dbReference type="Gene3D" id="3.30.200.20">
    <property type="entry name" value="Phosphorylase Kinase, domain 1"/>
    <property type="match status" value="1"/>
</dbReference>
<accession>A0ABP0ZM05</accession>
<dbReference type="InterPro" id="IPR050108">
    <property type="entry name" value="CDK"/>
</dbReference>
<feature type="binding site" evidence="7">
    <location>
        <position position="256"/>
    </location>
    <ligand>
        <name>ATP</name>
        <dbReference type="ChEBI" id="CHEBI:30616"/>
    </ligand>
</feature>
<feature type="compositionally biased region" description="Polar residues" evidence="8">
    <location>
        <begin position="43"/>
        <end position="54"/>
    </location>
</feature>
<dbReference type="InterPro" id="IPR000719">
    <property type="entry name" value="Prot_kinase_dom"/>
</dbReference>
<evidence type="ECO:0000256" key="3">
    <source>
        <dbReference type="ARBA" id="ARBA00022679"/>
    </source>
</evidence>
<dbReference type="GeneID" id="92208611"/>
<feature type="compositionally biased region" description="Low complexity" evidence="8">
    <location>
        <begin position="107"/>
        <end position="124"/>
    </location>
</feature>
<reference evidence="10 11" key="1">
    <citation type="submission" date="2024-03" db="EMBL/GenBank/DDBJ databases">
        <authorList>
            <person name="Brejova B."/>
        </authorList>
    </citation>
    <scope>NUCLEOTIDE SEQUENCE [LARGE SCALE GENOMIC DNA]</scope>
    <source>
        <strain evidence="10 11">CBS 14171</strain>
    </source>
</reference>
<dbReference type="PANTHER" id="PTHR24056:SF546">
    <property type="entry name" value="CYCLIN-DEPENDENT KINASE 12"/>
    <property type="match status" value="1"/>
</dbReference>
<evidence type="ECO:0000256" key="4">
    <source>
        <dbReference type="ARBA" id="ARBA00022741"/>
    </source>
</evidence>
<keyword evidence="6 7" id="KW-0067">ATP-binding</keyword>
<evidence type="ECO:0000256" key="8">
    <source>
        <dbReference type="SAM" id="MobiDB-lite"/>
    </source>
</evidence>
<keyword evidence="2" id="KW-0723">Serine/threonine-protein kinase</keyword>
<dbReference type="PROSITE" id="PS00108">
    <property type="entry name" value="PROTEIN_KINASE_ST"/>
    <property type="match status" value="1"/>
</dbReference>
<dbReference type="Gene3D" id="1.10.510.10">
    <property type="entry name" value="Transferase(Phosphotransferase) domain 1"/>
    <property type="match status" value="1"/>
</dbReference>
<feature type="region of interest" description="Disordered" evidence="8">
    <location>
        <begin position="538"/>
        <end position="603"/>
    </location>
</feature>
<dbReference type="SUPFAM" id="SSF56112">
    <property type="entry name" value="Protein kinase-like (PK-like)"/>
    <property type="match status" value="1"/>
</dbReference>
<dbReference type="Proteomes" id="UP001497383">
    <property type="component" value="Chromosome 4"/>
</dbReference>
<evidence type="ECO:0000256" key="1">
    <source>
        <dbReference type="ARBA" id="ARBA00006485"/>
    </source>
</evidence>
<evidence type="ECO:0000259" key="9">
    <source>
        <dbReference type="PROSITE" id="PS50011"/>
    </source>
</evidence>
<feature type="region of interest" description="Disordered" evidence="8">
    <location>
        <begin position="1"/>
        <end position="206"/>
    </location>
</feature>
<feature type="compositionally biased region" description="Polar residues" evidence="8">
    <location>
        <begin position="90"/>
        <end position="99"/>
    </location>
</feature>
<dbReference type="CDD" id="cd07840">
    <property type="entry name" value="STKc_CDK9_like"/>
    <property type="match status" value="1"/>
</dbReference>
<dbReference type="RefSeq" id="XP_066830353.1">
    <property type="nucleotide sequence ID" value="XM_066973523.1"/>
</dbReference>